<dbReference type="EMBL" id="CM031832">
    <property type="protein sequence ID" value="KAG6700864.1"/>
    <property type="molecule type" value="Genomic_DNA"/>
</dbReference>
<gene>
    <name evidence="1" type="ORF">I3842_08G134700</name>
</gene>
<proteinExistence type="predicted"/>
<dbReference type="Proteomes" id="UP000811246">
    <property type="component" value="Chromosome 8"/>
</dbReference>
<organism evidence="1 2">
    <name type="scientific">Carya illinoinensis</name>
    <name type="common">Pecan</name>
    <dbReference type="NCBI Taxonomy" id="32201"/>
    <lineage>
        <taxon>Eukaryota</taxon>
        <taxon>Viridiplantae</taxon>
        <taxon>Streptophyta</taxon>
        <taxon>Embryophyta</taxon>
        <taxon>Tracheophyta</taxon>
        <taxon>Spermatophyta</taxon>
        <taxon>Magnoliopsida</taxon>
        <taxon>eudicotyledons</taxon>
        <taxon>Gunneridae</taxon>
        <taxon>Pentapetalae</taxon>
        <taxon>rosids</taxon>
        <taxon>fabids</taxon>
        <taxon>Fagales</taxon>
        <taxon>Juglandaceae</taxon>
        <taxon>Carya</taxon>
    </lineage>
</organism>
<protein>
    <submittedName>
        <fullName evidence="1">Uncharacterized protein</fullName>
    </submittedName>
</protein>
<evidence type="ECO:0000313" key="1">
    <source>
        <dbReference type="EMBL" id="KAG6700864.1"/>
    </source>
</evidence>
<sequence length="126" mass="14623">MESEEAKTWLHNILSPVKSVLMNIFTASNQFLILAYCSEISVKHDSLMESEEAKTWSHNILLPVMNVLMIFTASNQFLIFNSSTCQSILLICVNFNEKQQKSLKQQFPFDNHIIAIIYIYKDIKLY</sequence>
<name>A0A922EC55_CARIL</name>
<dbReference type="AlphaFoldDB" id="A0A922EC55"/>
<reference evidence="1" key="1">
    <citation type="submission" date="2021-01" db="EMBL/GenBank/DDBJ databases">
        <authorList>
            <person name="Lovell J.T."/>
            <person name="Bentley N."/>
            <person name="Bhattarai G."/>
            <person name="Jenkins J.W."/>
            <person name="Sreedasyam A."/>
            <person name="Alarcon Y."/>
            <person name="Bock C."/>
            <person name="Boston L."/>
            <person name="Carlson J."/>
            <person name="Cervantes K."/>
            <person name="Clermont K."/>
            <person name="Krom N."/>
            <person name="Kubenka K."/>
            <person name="Mamidi S."/>
            <person name="Mattison C."/>
            <person name="Monteros M."/>
            <person name="Pisani C."/>
            <person name="Plott C."/>
            <person name="Rajasekar S."/>
            <person name="Rhein H.S."/>
            <person name="Rohla C."/>
            <person name="Song M."/>
            <person name="Hilaire R.S."/>
            <person name="Shu S."/>
            <person name="Wells L."/>
            <person name="Wang X."/>
            <person name="Webber J."/>
            <person name="Heerema R.J."/>
            <person name="Klein P."/>
            <person name="Conner P."/>
            <person name="Grauke L."/>
            <person name="Grimwood J."/>
            <person name="Schmutz J."/>
            <person name="Randall J.J."/>
        </authorList>
    </citation>
    <scope>NUCLEOTIDE SEQUENCE</scope>
    <source>
        <tissue evidence="1">Leaf</tissue>
    </source>
</reference>
<comment type="caution">
    <text evidence="1">The sequence shown here is derived from an EMBL/GenBank/DDBJ whole genome shotgun (WGS) entry which is preliminary data.</text>
</comment>
<accession>A0A922EC55</accession>
<evidence type="ECO:0000313" key="2">
    <source>
        <dbReference type="Proteomes" id="UP000811246"/>
    </source>
</evidence>